<keyword evidence="5" id="KW-1185">Reference proteome</keyword>
<sequence length="574" mass="60194">MNPDSARTSAPRREEGIALVVVLLFTAVVLTIVVSTTATLAVGARGGGVNERAAYQALLAAESGLNTFEVRFRTKMESLPLNQRLRGNVGAARFNAWLLRYGLNSYSTGADQSTSLAFDTTVGADSLVLVATGAPGLSKKVVLQNYQADYAPGYNIRADAPLVSYPNVDLKGGARVEGERLADANNTGVTPVARTNVPPPGSLTVNTTATTPTFPLNVTRTLGNRLLLAANDYVDIGGTSYKVMGTQNQGTQVTLQPLIQPSVNVITNAVSIKRIDSAVTAPFTQQSGVQTVIQVSDPTFFVKGSVIQIGTMKGTVRVVDNVNKTIEVLWDSAPSGTVTQQEGSVIRRDVKSVSSGYTVDGDTAAMPDGANTNDLRLKDMNPFNPAADTEANDLFTHTFGQTKREMLNVAPYNVNLTAEDPQPWVTPVTTFNGTVTPDKIVFFNGTLGLSGNQSLCGSGILIVKGNLTVNGTCDAGFRGAIYVMGDYDQQGNSKISGAVIAEGATEIVYGTECVPMPGSSTGSGSGPGNSCDTQVAGTGQGDGKIAYDRGALLEAGSLLTPPTFSTVQGTWRQR</sequence>
<dbReference type="EMBL" id="JACHFN010000003">
    <property type="protein sequence ID" value="MBB5233826.1"/>
    <property type="molecule type" value="Genomic_DNA"/>
</dbReference>
<feature type="domain" description="Type 4 fimbrial biogenesis protein PilX N-terminal" evidence="3">
    <location>
        <begin position="16"/>
        <end position="66"/>
    </location>
</feature>
<proteinExistence type="predicted"/>
<name>A0A7W8LPJ0_9DEIO</name>
<dbReference type="InterPro" id="IPR025746">
    <property type="entry name" value="PilX_N_dom"/>
</dbReference>
<comment type="caution">
    <text evidence="4">The sequence shown here is derived from an EMBL/GenBank/DDBJ whole genome shotgun (WGS) entry which is preliminary data.</text>
</comment>
<evidence type="ECO:0000313" key="4">
    <source>
        <dbReference type="EMBL" id="MBB5233826.1"/>
    </source>
</evidence>
<feature type="transmembrane region" description="Helical" evidence="2">
    <location>
        <begin position="17"/>
        <end position="42"/>
    </location>
</feature>
<keyword evidence="2" id="KW-0812">Transmembrane</keyword>
<reference evidence="4 5" key="1">
    <citation type="submission" date="2020-08" db="EMBL/GenBank/DDBJ databases">
        <title>Genomic Encyclopedia of Type Strains, Phase IV (KMG-IV): sequencing the most valuable type-strain genomes for metagenomic binning, comparative biology and taxonomic classification.</title>
        <authorList>
            <person name="Goeker M."/>
        </authorList>
    </citation>
    <scope>NUCLEOTIDE SEQUENCE [LARGE SCALE GENOMIC DNA]</scope>
    <source>
        <strain evidence="4 5">DSM 101791</strain>
    </source>
</reference>
<feature type="region of interest" description="Disordered" evidence="1">
    <location>
        <begin position="189"/>
        <end position="208"/>
    </location>
</feature>
<protein>
    <submittedName>
        <fullName evidence="4">Tfp pilus assembly protein PilX</fullName>
    </submittedName>
</protein>
<evidence type="ECO:0000313" key="5">
    <source>
        <dbReference type="Proteomes" id="UP000525389"/>
    </source>
</evidence>
<evidence type="ECO:0000259" key="3">
    <source>
        <dbReference type="Pfam" id="PF14341"/>
    </source>
</evidence>
<gene>
    <name evidence="4" type="ORF">HNQ09_001256</name>
</gene>
<accession>A0A7W8LPJ0</accession>
<organism evidence="4 5">
    <name type="scientific">Deinococcus budaensis</name>
    <dbReference type="NCBI Taxonomy" id="1665626"/>
    <lineage>
        <taxon>Bacteria</taxon>
        <taxon>Thermotogati</taxon>
        <taxon>Deinococcota</taxon>
        <taxon>Deinococci</taxon>
        <taxon>Deinococcales</taxon>
        <taxon>Deinococcaceae</taxon>
        <taxon>Deinococcus</taxon>
    </lineage>
</organism>
<keyword evidence="2" id="KW-0472">Membrane</keyword>
<dbReference type="AlphaFoldDB" id="A0A7W8LPJ0"/>
<evidence type="ECO:0000256" key="1">
    <source>
        <dbReference type="SAM" id="MobiDB-lite"/>
    </source>
</evidence>
<dbReference type="Pfam" id="PF14341">
    <property type="entry name" value="PilX_N"/>
    <property type="match status" value="1"/>
</dbReference>
<dbReference type="RefSeq" id="WP_184026832.1">
    <property type="nucleotide sequence ID" value="NZ_JACHFN010000003.1"/>
</dbReference>
<keyword evidence="2" id="KW-1133">Transmembrane helix</keyword>
<dbReference type="Proteomes" id="UP000525389">
    <property type="component" value="Unassembled WGS sequence"/>
</dbReference>
<evidence type="ECO:0000256" key="2">
    <source>
        <dbReference type="SAM" id="Phobius"/>
    </source>
</evidence>